<dbReference type="EMBL" id="LUUG01000101">
    <property type="protein sequence ID" value="OAH99699.1"/>
    <property type="molecule type" value="Genomic_DNA"/>
</dbReference>
<accession>A0A177M3P8</accession>
<feature type="domain" description="DUF6644" evidence="2">
    <location>
        <begin position="26"/>
        <end position="156"/>
    </location>
</feature>
<feature type="transmembrane region" description="Helical" evidence="1">
    <location>
        <begin position="101"/>
        <end position="119"/>
    </location>
</feature>
<dbReference type="Pfam" id="PF20349">
    <property type="entry name" value="DUF6644"/>
    <property type="match status" value="1"/>
</dbReference>
<keyword evidence="1" id="KW-0472">Membrane</keyword>
<dbReference type="RefSeq" id="WP_064009972.1">
    <property type="nucleotide sequence ID" value="NZ_LUUG01000101.1"/>
</dbReference>
<keyword evidence="1" id="KW-0812">Transmembrane</keyword>
<dbReference type="InterPro" id="IPR046586">
    <property type="entry name" value="DUF6644"/>
</dbReference>
<dbReference type="OrthoDB" id="8538683at2"/>
<organism evidence="3 4">
    <name type="scientific">Methylomonas methanica</name>
    <dbReference type="NCBI Taxonomy" id="421"/>
    <lineage>
        <taxon>Bacteria</taxon>
        <taxon>Pseudomonadati</taxon>
        <taxon>Pseudomonadota</taxon>
        <taxon>Gammaproteobacteria</taxon>
        <taxon>Methylococcales</taxon>
        <taxon>Methylococcaceae</taxon>
        <taxon>Methylomonas</taxon>
    </lineage>
</organism>
<gene>
    <name evidence="3" type="ORF">A1332_19495</name>
</gene>
<evidence type="ECO:0000259" key="2">
    <source>
        <dbReference type="Pfam" id="PF20349"/>
    </source>
</evidence>
<dbReference type="Proteomes" id="UP000078090">
    <property type="component" value="Unassembled WGS sequence"/>
</dbReference>
<evidence type="ECO:0000256" key="1">
    <source>
        <dbReference type="SAM" id="Phobius"/>
    </source>
</evidence>
<feature type="transmembrane region" description="Helical" evidence="1">
    <location>
        <begin position="35"/>
        <end position="60"/>
    </location>
</feature>
<proteinExistence type="predicted"/>
<dbReference type="AlphaFoldDB" id="A0A177M3P8"/>
<reference evidence="3 4" key="1">
    <citation type="submission" date="2016-03" db="EMBL/GenBank/DDBJ databases">
        <authorList>
            <person name="Ploux O."/>
        </authorList>
    </citation>
    <scope>NUCLEOTIDE SEQUENCE [LARGE SCALE GENOMIC DNA]</scope>
    <source>
        <strain evidence="3 4">R-45363</strain>
    </source>
</reference>
<evidence type="ECO:0000313" key="3">
    <source>
        <dbReference type="EMBL" id="OAH99699.1"/>
    </source>
</evidence>
<comment type="caution">
    <text evidence="3">The sequence shown here is derived from an EMBL/GenBank/DDBJ whole genome shotgun (WGS) entry which is preliminary data.</text>
</comment>
<protein>
    <recommendedName>
        <fullName evidence="2">DUF6644 domain-containing protein</fullName>
    </recommendedName>
</protein>
<feature type="transmembrane region" description="Helical" evidence="1">
    <location>
        <begin position="131"/>
        <end position="154"/>
    </location>
</feature>
<sequence length="158" mass="17399">MSVFELFKALQSSAFGRFIGSLDHLFCAVLELGHIAGMILLLASVLLTSLNLLGLGLRSVPLTEIQRSTRKLFWTGLILLAVSGLLIFIPAATSYYSNDFFWAKFILLGLALLVYFTLYRWVAARDSNKIWLAKATGGLALSLWLGVAFAGRFIGFFA</sequence>
<keyword evidence="1" id="KW-1133">Transmembrane helix</keyword>
<name>A0A177M3P8_METMH</name>
<feature type="transmembrane region" description="Helical" evidence="1">
    <location>
        <begin position="72"/>
        <end position="95"/>
    </location>
</feature>
<evidence type="ECO:0000313" key="4">
    <source>
        <dbReference type="Proteomes" id="UP000078090"/>
    </source>
</evidence>